<dbReference type="AlphaFoldDB" id="A0A7W4I8D3"/>
<dbReference type="InterPro" id="IPR000868">
    <property type="entry name" value="Isochorismatase-like_dom"/>
</dbReference>
<accession>A0A7W4I8D3</accession>
<evidence type="ECO:0000256" key="1">
    <source>
        <dbReference type="ARBA" id="ARBA00022801"/>
    </source>
</evidence>
<evidence type="ECO:0000313" key="4">
    <source>
        <dbReference type="Proteomes" id="UP000550787"/>
    </source>
</evidence>
<dbReference type="Proteomes" id="UP000550787">
    <property type="component" value="Unassembled WGS sequence"/>
</dbReference>
<protein>
    <submittedName>
        <fullName evidence="3">Cysteine hydrolase</fullName>
    </submittedName>
</protein>
<evidence type="ECO:0000313" key="3">
    <source>
        <dbReference type="EMBL" id="MBB2158147.1"/>
    </source>
</evidence>
<dbReference type="InterPro" id="IPR036380">
    <property type="entry name" value="Isochorismatase-like_sf"/>
</dbReference>
<gene>
    <name evidence="3" type="ORF">HLH33_17900</name>
</gene>
<comment type="caution">
    <text evidence="3">The sequence shown here is derived from an EMBL/GenBank/DDBJ whole genome shotgun (WGS) entry which is preliminary data.</text>
</comment>
<sequence length="187" mass="20894">MTSRRKIALLLVDVINSFFDPGEPNYYPGAEDVLPVIATMLRAARQHGHLVIHAAERHRTFHDDFEWKKLPIHHLEGDPSTDFVTGFEPAGPAEAVIYKRRYSAFFATDLALFLHEQNVTHLIIVGVKTNCCIRATVQDAFAHGFTPIVPREATSSNRPHLAEASLEDIARYFGEVVSATEAEKMLG</sequence>
<dbReference type="SUPFAM" id="SSF52499">
    <property type="entry name" value="Isochorismatase-like hydrolases"/>
    <property type="match status" value="1"/>
</dbReference>
<name>A0A7W4I8D3_GLUDI</name>
<feature type="domain" description="Isochorismatase-like" evidence="2">
    <location>
        <begin position="8"/>
        <end position="180"/>
    </location>
</feature>
<dbReference type="Pfam" id="PF00857">
    <property type="entry name" value="Isochorismatase"/>
    <property type="match status" value="1"/>
</dbReference>
<reference evidence="3 4" key="1">
    <citation type="submission" date="2020-04" db="EMBL/GenBank/DDBJ databases">
        <title>Description of novel Gluconacetobacter.</title>
        <authorList>
            <person name="Sombolestani A."/>
        </authorList>
    </citation>
    <scope>NUCLEOTIDE SEQUENCE [LARGE SCALE GENOMIC DNA]</scope>
    <source>
        <strain evidence="3 4">LMG 7603</strain>
    </source>
</reference>
<dbReference type="OMA" id="IGAYQRQ"/>
<dbReference type="InterPro" id="IPR050272">
    <property type="entry name" value="Isochorismatase-like_hydrls"/>
</dbReference>
<dbReference type="PANTHER" id="PTHR43540:SF6">
    <property type="entry name" value="ISOCHORISMATASE-LIKE DOMAIN-CONTAINING PROTEIN"/>
    <property type="match status" value="1"/>
</dbReference>
<organism evidence="3 4">
    <name type="scientific">Gluconacetobacter diazotrophicus</name>
    <name type="common">Acetobacter diazotrophicus</name>
    <dbReference type="NCBI Taxonomy" id="33996"/>
    <lineage>
        <taxon>Bacteria</taxon>
        <taxon>Pseudomonadati</taxon>
        <taxon>Pseudomonadota</taxon>
        <taxon>Alphaproteobacteria</taxon>
        <taxon>Acetobacterales</taxon>
        <taxon>Acetobacteraceae</taxon>
        <taxon>Gluconacetobacter</taxon>
    </lineage>
</organism>
<evidence type="ECO:0000259" key="2">
    <source>
        <dbReference type="Pfam" id="PF00857"/>
    </source>
</evidence>
<dbReference type="Gene3D" id="3.40.50.850">
    <property type="entry name" value="Isochorismatase-like"/>
    <property type="match status" value="1"/>
</dbReference>
<keyword evidence="1 3" id="KW-0378">Hydrolase</keyword>
<dbReference type="CDD" id="cd00431">
    <property type="entry name" value="cysteine_hydrolases"/>
    <property type="match status" value="1"/>
</dbReference>
<dbReference type="GO" id="GO:0016787">
    <property type="term" value="F:hydrolase activity"/>
    <property type="evidence" value="ECO:0007669"/>
    <property type="project" value="UniProtKB-KW"/>
</dbReference>
<dbReference type="EMBL" id="JABEQG010000060">
    <property type="protein sequence ID" value="MBB2158147.1"/>
    <property type="molecule type" value="Genomic_DNA"/>
</dbReference>
<proteinExistence type="predicted"/>
<dbReference type="PANTHER" id="PTHR43540">
    <property type="entry name" value="PEROXYUREIDOACRYLATE/UREIDOACRYLATE AMIDOHYDROLASE-RELATED"/>
    <property type="match status" value="1"/>
</dbReference>
<dbReference type="RefSeq" id="WP_012226810.1">
    <property type="nucleotide sequence ID" value="NZ_JABEQG010000060.1"/>
</dbReference>